<protein>
    <submittedName>
        <fullName evidence="3">Uncharacterized protein</fullName>
    </submittedName>
</protein>
<name>A0A1I2Z4C9_9MICO</name>
<reference evidence="3 5" key="2">
    <citation type="submission" date="2019-03" db="EMBL/GenBank/DDBJ databases">
        <title>Genomics of glacier-inhabiting Cryobacterium strains.</title>
        <authorList>
            <person name="Liu Q."/>
            <person name="Xin Y.-H."/>
        </authorList>
    </citation>
    <scope>NUCLEOTIDE SEQUENCE [LARGE SCALE GENOMIC DNA]</scope>
    <source>
        <strain evidence="3 5">Hh34</strain>
    </source>
</reference>
<accession>A0A1I2Z4C9</accession>
<sequence length="186" mass="21125">MFPQRQDHKSECFTRASRDGDVLGLTPHSPGMPQVVGDFRAQGQGALQGWFGLWNGSRGGQAPRGRPRPPRQASGRRVSRYQIQHIKRMLLTRFHHRSRWRREGSPVQQNGHARRRSLGADQIFLAVELLVLSERFMPGRNEEVRPMTRRELAATVVLRIPLTEMSMKMRSGAPSETVDDGENHAV</sequence>
<dbReference type="STRING" id="995038.SAMN05216274_103147"/>
<dbReference type="RefSeq" id="WP_134495586.1">
    <property type="nucleotide sequence ID" value="NZ_BKAC01000001.1"/>
</dbReference>
<evidence type="ECO:0000313" key="4">
    <source>
        <dbReference type="Proteomes" id="UP000199681"/>
    </source>
</evidence>
<gene>
    <name evidence="3" type="ORF">E3O11_13830</name>
    <name evidence="2" type="ORF">SAMN05216274_103147</name>
</gene>
<keyword evidence="4" id="KW-1185">Reference proteome</keyword>
<dbReference type="AlphaFoldDB" id="A0A1I2Z4C9"/>
<evidence type="ECO:0000313" key="3">
    <source>
        <dbReference type="EMBL" id="TFB82912.1"/>
    </source>
</evidence>
<evidence type="ECO:0000313" key="2">
    <source>
        <dbReference type="EMBL" id="SFH32758.1"/>
    </source>
</evidence>
<feature type="region of interest" description="Disordered" evidence="1">
    <location>
        <begin position="57"/>
        <end position="78"/>
    </location>
</feature>
<dbReference type="EMBL" id="FOPW01000003">
    <property type="protein sequence ID" value="SFH32758.1"/>
    <property type="molecule type" value="Genomic_DNA"/>
</dbReference>
<dbReference type="SUPFAM" id="SSF50475">
    <property type="entry name" value="FMN-binding split barrel"/>
    <property type="match status" value="1"/>
</dbReference>
<comment type="caution">
    <text evidence="3">The sequence shown here is derived from an EMBL/GenBank/DDBJ whole genome shotgun (WGS) entry which is preliminary data.</text>
</comment>
<organism evidence="3 5">
    <name type="scientific">Cryobacterium levicorallinum</name>
    <dbReference type="NCBI Taxonomy" id="995038"/>
    <lineage>
        <taxon>Bacteria</taxon>
        <taxon>Bacillati</taxon>
        <taxon>Actinomycetota</taxon>
        <taxon>Actinomycetes</taxon>
        <taxon>Micrococcales</taxon>
        <taxon>Microbacteriaceae</taxon>
        <taxon>Cryobacterium</taxon>
    </lineage>
</organism>
<dbReference type="Gene3D" id="2.30.110.10">
    <property type="entry name" value="Electron Transport, Fmn-binding Protein, Chain A"/>
    <property type="match status" value="1"/>
</dbReference>
<dbReference type="EMBL" id="SOFE01000023">
    <property type="protein sequence ID" value="TFB82912.1"/>
    <property type="molecule type" value="Genomic_DNA"/>
</dbReference>
<evidence type="ECO:0000256" key="1">
    <source>
        <dbReference type="SAM" id="MobiDB-lite"/>
    </source>
</evidence>
<reference evidence="2 4" key="1">
    <citation type="submission" date="2016-10" db="EMBL/GenBank/DDBJ databases">
        <authorList>
            <person name="Varghese N."/>
            <person name="Submissions S."/>
        </authorList>
    </citation>
    <scope>NUCLEOTIDE SEQUENCE [LARGE SCALE GENOMIC DNA]</scope>
    <source>
        <strain evidence="2 4">GMCC 1.11211</strain>
    </source>
</reference>
<proteinExistence type="predicted"/>
<dbReference type="Proteomes" id="UP000297963">
    <property type="component" value="Unassembled WGS sequence"/>
</dbReference>
<evidence type="ECO:0000313" key="5">
    <source>
        <dbReference type="Proteomes" id="UP000297963"/>
    </source>
</evidence>
<dbReference type="Proteomes" id="UP000199681">
    <property type="component" value="Unassembled WGS sequence"/>
</dbReference>
<dbReference type="InterPro" id="IPR012349">
    <property type="entry name" value="Split_barrel_FMN-bd"/>
</dbReference>